<dbReference type="Pfam" id="PF08742">
    <property type="entry name" value="C8"/>
    <property type="match status" value="1"/>
</dbReference>
<dbReference type="Proteomes" id="UP000576729">
    <property type="component" value="Unassembled WGS sequence"/>
</dbReference>
<dbReference type="InterPro" id="IPR014853">
    <property type="entry name" value="VWF/SSPO/ZAN-like_Cys-rich_dom"/>
</dbReference>
<feature type="domain" description="VWF/SSPO/Zonadhesin-like cysteine-rich" evidence="1">
    <location>
        <begin position="1"/>
        <end position="65"/>
    </location>
</feature>
<feature type="non-terminal residue" evidence="2">
    <location>
        <position position="65"/>
    </location>
</feature>
<protein>
    <submittedName>
        <fullName evidence="2">FCGBP protein</fullName>
    </submittedName>
</protein>
<proteinExistence type="predicted"/>
<evidence type="ECO:0000313" key="2">
    <source>
        <dbReference type="EMBL" id="NXY58889.1"/>
    </source>
</evidence>
<feature type="non-terminal residue" evidence="2">
    <location>
        <position position="1"/>
    </location>
</feature>
<keyword evidence="3" id="KW-1185">Reference proteome</keyword>
<evidence type="ECO:0000313" key="3">
    <source>
        <dbReference type="Proteomes" id="UP000576729"/>
    </source>
</evidence>
<gene>
    <name evidence="2" type="primary">Fcgbp_1</name>
    <name evidence="2" type="ORF">CALWIL_R15364</name>
</gene>
<dbReference type="SMART" id="SM00832">
    <property type="entry name" value="C8"/>
    <property type="match status" value="1"/>
</dbReference>
<reference evidence="2 3" key="1">
    <citation type="submission" date="2019-09" db="EMBL/GenBank/DDBJ databases">
        <title>Bird 10,000 Genomes (B10K) Project - Family phase.</title>
        <authorList>
            <person name="Zhang G."/>
        </authorList>
    </citation>
    <scope>NUCLEOTIDE SEQUENCE [LARGE SCALE GENOMIC DNA]</scope>
    <source>
        <strain evidence="2">B10K-OTA-212792</strain>
        <tissue evidence="2">Blood</tissue>
    </source>
</reference>
<sequence>KKTFQGPFRACHDIVKPHDFCRNCLSDLYLSDGAWLILYQVLETFAVTCQKRGAMVHDWRTPLGC</sequence>
<comment type="caution">
    <text evidence="2">The sequence shown here is derived from an EMBL/GenBank/DDBJ whole genome shotgun (WGS) entry which is preliminary data.</text>
</comment>
<dbReference type="AlphaFoldDB" id="A0A7L4L102"/>
<name>A0A7L4L102_9CORV</name>
<organism evidence="2 3">
    <name type="scientific">Callaeas wilsoni</name>
    <name type="common">North Island kokako</name>
    <dbReference type="NCBI Taxonomy" id="1347786"/>
    <lineage>
        <taxon>Eukaryota</taxon>
        <taxon>Metazoa</taxon>
        <taxon>Chordata</taxon>
        <taxon>Craniata</taxon>
        <taxon>Vertebrata</taxon>
        <taxon>Euteleostomi</taxon>
        <taxon>Archelosauria</taxon>
        <taxon>Archosauria</taxon>
        <taxon>Dinosauria</taxon>
        <taxon>Saurischia</taxon>
        <taxon>Theropoda</taxon>
        <taxon>Coelurosauria</taxon>
        <taxon>Aves</taxon>
        <taxon>Neognathae</taxon>
        <taxon>Neoaves</taxon>
        <taxon>Telluraves</taxon>
        <taxon>Australaves</taxon>
        <taxon>Passeriformes</taxon>
        <taxon>Corvoidea</taxon>
        <taxon>Callaeidae</taxon>
        <taxon>Callaeas</taxon>
    </lineage>
</organism>
<accession>A0A7L4L102</accession>
<evidence type="ECO:0000259" key="1">
    <source>
        <dbReference type="SMART" id="SM00832"/>
    </source>
</evidence>
<dbReference type="EMBL" id="VWPU01009860">
    <property type="protein sequence ID" value="NXY58889.1"/>
    <property type="molecule type" value="Genomic_DNA"/>
</dbReference>